<dbReference type="Proteomes" id="UP000239494">
    <property type="component" value="Unassembled WGS sequence"/>
</dbReference>
<evidence type="ECO:0000256" key="1">
    <source>
        <dbReference type="ARBA" id="ARBA00005820"/>
    </source>
</evidence>
<dbReference type="Pfam" id="PF13424">
    <property type="entry name" value="TPR_12"/>
    <property type="match status" value="2"/>
</dbReference>
<dbReference type="Gene3D" id="1.10.10.10">
    <property type="entry name" value="Winged helix-like DNA-binding domain superfamily/Winged helix DNA-binding domain"/>
    <property type="match status" value="1"/>
</dbReference>
<dbReference type="SUPFAM" id="SSF52540">
    <property type="entry name" value="P-loop containing nucleoside triphosphate hydrolases"/>
    <property type="match status" value="1"/>
</dbReference>
<dbReference type="SMART" id="SM01043">
    <property type="entry name" value="BTAD"/>
    <property type="match status" value="1"/>
</dbReference>
<evidence type="ECO:0000313" key="9">
    <source>
        <dbReference type="Proteomes" id="UP000239494"/>
    </source>
</evidence>
<dbReference type="GO" id="GO:0003677">
    <property type="term" value="F:DNA binding"/>
    <property type="evidence" value="ECO:0007669"/>
    <property type="project" value="UniProtKB-UniRule"/>
</dbReference>
<dbReference type="PANTHER" id="PTHR35807:SF1">
    <property type="entry name" value="TRANSCRIPTIONAL REGULATOR REDD"/>
    <property type="match status" value="1"/>
</dbReference>
<dbReference type="PROSITE" id="PS51755">
    <property type="entry name" value="OMPR_PHOB"/>
    <property type="match status" value="1"/>
</dbReference>
<evidence type="ECO:0000313" key="8">
    <source>
        <dbReference type="EMBL" id="PRY40478.1"/>
    </source>
</evidence>
<dbReference type="CDD" id="cd01983">
    <property type="entry name" value="SIMIBI"/>
    <property type="match status" value="1"/>
</dbReference>
<dbReference type="SMART" id="SM00862">
    <property type="entry name" value="Trans_reg_C"/>
    <property type="match status" value="1"/>
</dbReference>
<dbReference type="Gene3D" id="3.40.50.300">
    <property type="entry name" value="P-loop containing nucleotide triphosphate hydrolases"/>
    <property type="match status" value="1"/>
</dbReference>
<comment type="similarity">
    <text evidence="1">Belongs to the AfsR/DnrI/RedD regulatory family.</text>
</comment>
<feature type="repeat" description="TPR" evidence="5">
    <location>
        <begin position="819"/>
        <end position="852"/>
    </location>
</feature>
<dbReference type="Pfam" id="PF00931">
    <property type="entry name" value="NB-ARC"/>
    <property type="match status" value="1"/>
</dbReference>
<dbReference type="AlphaFoldDB" id="A0A2T0T471"/>
<dbReference type="Gene3D" id="1.25.40.10">
    <property type="entry name" value="Tetratricopeptide repeat domain"/>
    <property type="match status" value="3"/>
</dbReference>
<evidence type="ECO:0000256" key="6">
    <source>
        <dbReference type="PROSITE-ProRule" id="PRU01091"/>
    </source>
</evidence>
<dbReference type="InterPro" id="IPR051677">
    <property type="entry name" value="AfsR-DnrI-RedD_regulator"/>
</dbReference>
<keyword evidence="4" id="KW-0804">Transcription</keyword>
<dbReference type="InterPro" id="IPR001867">
    <property type="entry name" value="OmpR/PhoB-type_DNA-bd"/>
</dbReference>
<evidence type="ECO:0000256" key="5">
    <source>
        <dbReference type="PROSITE-ProRule" id="PRU00339"/>
    </source>
</evidence>
<dbReference type="SUPFAM" id="SSF46894">
    <property type="entry name" value="C-terminal effector domain of the bipartite response regulators"/>
    <property type="match status" value="1"/>
</dbReference>
<evidence type="ECO:0000256" key="2">
    <source>
        <dbReference type="ARBA" id="ARBA00023015"/>
    </source>
</evidence>
<dbReference type="SMART" id="SM00028">
    <property type="entry name" value="TPR"/>
    <property type="match status" value="5"/>
</dbReference>
<dbReference type="SUPFAM" id="SSF48452">
    <property type="entry name" value="TPR-like"/>
    <property type="match status" value="2"/>
</dbReference>
<dbReference type="InterPro" id="IPR016032">
    <property type="entry name" value="Sig_transdc_resp-reg_C-effctor"/>
</dbReference>
<dbReference type="GO" id="GO:0000160">
    <property type="term" value="P:phosphorelay signal transduction system"/>
    <property type="evidence" value="ECO:0007669"/>
    <property type="project" value="InterPro"/>
</dbReference>
<name>A0A2T0T471_9PSEU</name>
<keyword evidence="5" id="KW-0802">TPR repeat</keyword>
<organism evidence="8 9">
    <name type="scientific">Umezawaea tangerina</name>
    <dbReference type="NCBI Taxonomy" id="84725"/>
    <lineage>
        <taxon>Bacteria</taxon>
        <taxon>Bacillati</taxon>
        <taxon>Actinomycetota</taxon>
        <taxon>Actinomycetes</taxon>
        <taxon>Pseudonocardiales</taxon>
        <taxon>Pseudonocardiaceae</taxon>
        <taxon>Umezawaea</taxon>
    </lineage>
</organism>
<keyword evidence="9" id="KW-1185">Reference proteome</keyword>
<dbReference type="GO" id="GO:0043531">
    <property type="term" value="F:ADP binding"/>
    <property type="evidence" value="ECO:0007669"/>
    <property type="project" value="InterPro"/>
</dbReference>
<dbReference type="Pfam" id="PF00486">
    <property type="entry name" value="Trans_reg_C"/>
    <property type="match status" value="1"/>
</dbReference>
<comment type="caution">
    <text evidence="8">The sequence shown here is derived from an EMBL/GenBank/DDBJ whole genome shotgun (WGS) entry which is preliminary data.</text>
</comment>
<sequence length="915" mass="98339">MGTRFTLLGEVGALVDGHVVEIRHRQQRCLLALLLVDVGRVVSVDALVDRMWADEPPRRPREALYSYVSRLRAALAGSDDAVVESRAGGYALVTDPEAVDLHRFRALVAEAGASAEDKAAALLTEALGLWSGEAFAGLDSPWLVVTRDVLARERLRARLDLVDLRLRAGLHRESTAVLAELTAEHPLDERAAAQFMLALYRSGQQREALRHYDQVRRGLADELGVDPSPQLRDLHQQILTATAAPASTQAPVLVPRQLPADLPGFTGRDDQLAELDALLAERRDAVVVAALSGTAGVGKTTVAVRWAHRVADRFPDGQLYVNLRGFDPGGTVLDAADAVRGFLDALGVPSGNVPRDHEAQVALYRTLLADRRVLLVLDNARDSAHVRPLLPGAPGCLVVVTSRDDLGGLVATNNARPCVLPVLSAEQANRLLAARLGVRRIHAEPEATAELVARCAGLPLALAVVGARAATRPGLPLASLAAELDADDLGLDGFASGDADTDVRSVFSWSYRALGDEAARAFRLLAVHPGPDFATPAAASLLGVPQAAARRVLVELTRAHLLAEVSPGRFAFHDLLRAYGVDLADPDEHSAALLRLLGHYHHSTNNARTLFAIRQNVGPEPPGPDVVVIDFAELEPALAWFDEEVATILPTIRYATAAGLPHEAWLVTKAAAAFLDRRGMLWDNADLLLTGLEAAERAGDRREEAAVRQNLGRACFRVGAYDEARVHLDRALVLNTELGDTKALALTRLGLARLCGSLGADREALHHVQCSLEHFEAEGDESGQALAHNGIALCRSQLGDYPEALRHAELALAHAPDDSGYLDTIGHVHLRRGDHDSAITYLRKAVELAVREHDNNSEAESYTHLGDAYAAAGDHAAARDAWQHALTILDQFQAPEAASVRARLRDLVGVVDRAV</sequence>
<dbReference type="CDD" id="cd15831">
    <property type="entry name" value="BTAD"/>
    <property type="match status" value="1"/>
</dbReference>
<dbReference type="GO" id="GO:0006355">
    <property type="term" value="P:regulation of DNA-templated transcription"/>
    <property type="evidence" value="ECO:0007669"/>
    <property type="project" value="InterPro"/>
</dbReference>
<dbReference type="PROSITE" id="PS50005">
    <property type="entry name" value="TPR"/>
    <property type="match status" value="2"/>
</dbReference>
<evidence type="ECO:0000259" key="7">
    <source>
        <dbReference type="PROSITE" id="PS51755"/>
    </source>
</evidence>
<dbReference type="PRINTS" id="PR00364">
    <property type="entry name" value="DISEASERSIST"/>
</dbReference>
<dbReference type="InterPro" id="IPR005158">
    <property type="entry name" value="BTAD"/>
</dbReference>
<dbReference type="OrthoDB" id="7628974at2"/>
<feature type="repeat" description="TPR" evidence="5">
    <location>
        <begin position="859"/>
        <end position="892"/>
    </location>
</feature>
<dbReference type="RefSeq" id="WP_106189028.1">
    <property type="nucleotide sequence ID" value="NZ_PVTF01000006.1"/>
</dbReference>
<keyword evidence="2" id="KW-0805">Transcription regulation</keyword>
<protein>
    <submittedName>
        <fullName evidence="8">DNA-binding SARP family transcriptional activator</fullName>
    </submittedName>
</protein>
<feature type="domain" description="OmpR/PhoB-type" evidence="7">
    <location>
        <begin position="1"/>
        <end position="94"/>
    </location>
</feature>
<dbReference type="InterPro" id="IPR019734">
    <property type="entry name" value="TPR_rpt"/>
</dbReference>
<reference evidence="8 9" key="1">
    <citation type="submission" date="2018-03" db="EMBL/GenBank/DDBJ databases">
        <title>Genomic Encyclopedia of Archaeal and Bacterial Type Strains, Phase II (KMG-II): from individual species to whole genera.</title>
        <authorList>
            <person name="Goeker M."/>
        </authorList>
    </citation>
    <scope>NUCLEOTIDE SEQUENCE [LARGE SCALE GENOMIC DNA]</scope>
    <source>
        <strain evidence="8 9">DSM 44720</strain>
    </source>
</reference>
<dbReference type="InterPro" id="IPR036388">
    <property type="entry name" value="WH-like_DNA-bd_sf"/>
</dbReference>
<dbReference type="PANTHER" id="PTHR35807">
    <property type="entry name" value="TRANSCRIPTIONAL REGULATOR REDD-RELATED"/>
    <property type="match status" value="1"/>
</dbReference>
<dbReference type="Pfam" id="PF03704">
    <property type="entry name" value="BTAD"/>
    <property type="match status" value="1"/>
</dbReference>
<gene>
    <name evidence="8" type="ORF">CLV43_106214</name>
</gene>
<accession>A0A2T0T471</accession>
<proteinExistence type="inferred from homology"/>
<dbReference type="InterPro" id="IPR027417">
    <property type="entry name" value="P-loop_NTPase"/>
</dbReference>
<dbReference type="InterPro" id="IPR002182">
    <property type="entry name" value="NB-ARC"/>
</dbReference>
<feature type="DNA-binding region" description="OmpR/PhoB-type" evidence="6">
    <location>
        <begin position="1"/>
        <end position="94"/>
    </location>
</feature>
<evidence type="ECO:0000256" key="3">
    <source>
        <dbReference type="ARBA" id="ARBA00023125"/>
    </source>
</evidence>
<evidence type="ECO:0000256" key="4">
    <source>
        <dbReference type="ARBA" id="ARBA00023163"/>
    </source>
</evidence>
<dbReference type="InterPro" id="IPR011990">
    <property type="entry name" value="TPR-like_helical_dom_sf"/>
</dbReference>
<dbReference type="EMBL" id="PVTF01000006">
    <property type="protein sequence ID" value="PRY40478.1"/>
    <property type="molecule type" value="Genomic_DNA"/>
</dbReference>
<keyword evidence="3 6" id="KW-0238">DNA-binding</keyword>